<name>A0ABV8IVP0_9ACTN</name>
<keyword evidence="3" id="KW-1185">Reference proteome</keyword>
<protein>
    <recommendedName>
        <fullName evidence="4">Ig-like domain-containing protein</fullName>
    </recommendedName>
</protein>
<evidence type="ECO:0000313" key="3">
    <source>
        <dbReference type="Proteomes" id="UP001595867"/>
    </source>
</evidence>
<proteinExistence type="predicted"/>
<sequence>MKTTTFALVTALVTAGLTLPGSAAQAATACSATQEIEFETPGFNTDFRVRLCIYHGSPTRGAYAGVSWRDGGDDTADGRRKFDSLVVHFDLRQDAQSMAHGSCDLTRRVNSEESALFTCEAAYHESRRRGGWSATGYLLYNVDRDGQGDKRMDLTASPVVEN</sequence>
<keyword evidence="1" id="KW-0732">Signal</keyword>
<feature type="signal peptide" evidence="1">
    <location>
        <begin position="1"/>
        <end position="26"/>
    </location>
</feature>
<evidence type="ECO:0000313" key="2">
    <source>
        <dbReference type="EMBL" id="MFC4065850.1"/>
    </source>
</evidence>
<dbReference type="PROSITE" id="PS51257">
    <property type="entry name" value="PROKAR_LIPOPROTEIN"/>
    <property type="match status" value="1"/>
</dbReference>
<dbReference type="Proteomes" id="UP001595867">
    <property type="component" value="Unassembled WGS sequence"/>
</dbReference>
<dbReference type="EMBL" id="JBHSBL010000013">
    <property type="protein sequence ID" value="MFC4065850.1"/>
    <property type="molecule type" value="Genomic_DNA"/>
</dbReference>
<organism evidence="2 3">
    <name type="scientific">Actinoplanes subglobosus</name>
    <dbReference type="NCBI Taxonomy" id="1547892"/>
    <lineage>
        <taxon>Bacteria</taxon>
        <taxon>Bacillati</taxon>
        <taxon>Actinomycetota</taxon>
        <taxon>Actinomycetes</taxon>
        <taxon>Micromonosporales</taxon>
        <taxon>Micromonosporaceae</taxon>
        <taxon>Actinoplanes</taxon>
    </lineage>
</organism>
<feature type="chain" id="PRO_5045337615" description="Ig-like domain-containing protein" evidence="1">
    <location>
        <begin position="27"/>
        <end position="162"/>
    </location>
</feature>
<comment type="caution">
    <text evidence="2">The sequence shown here is derived from an EMBL/GenBank/DDBJ whole genome shotgun (WGS) entry which is preliminary data.</text>
</comment>
<accession>A0ABV8IVP0</accession>
<reference evidence="3" key="1">
    <citation type="journal article" date="2019" name="Int. J. Syst. Evol. Microbiol.">
        <title>The Global Catalogue of Microorganisms (GCM) 10K type strain sequencing project: providing services to taxonomists for standard genome sequencing and annotation.</title>
        <authorList>
            <consortium name="The Broad Institute Genomics Platform"/>
            <consortium name="The Broad Institute Genome Sequencing Center for Infectious Disease"/>
            <person name="Wu L."/>
            <person name="Ma J."/>
        </authorList>
    </citation>
    <scope>NUCLEOTIDE SEQUENCE [LARGE SCALE GENOMIC DNA]</scope>
    <source>
        <strain evidence="3">TBRC 5832</strain>
    </source>
</reference>
<dbReference type="RefSeq" id="WP_378066836.1">
    <property type="nucleotide sequence ID" value="NZ_JBHSBL010000013.1"/>
</dbReference>
<gene>
    <name evidence="2" type="ORF">ACFO0C_12990</name>
</gene>
<evidence type="ECO:0000256" key="1">
    <source>
        <dbReference type="SAM" id="SignalP"/>
    </source>
</evidence>
<evidence type="ECO:0008006" key="4">
    <source>
        <dbReference type="Google" id="ProtNLM"/>
    </source>
</evidence>